<evidence type="ECO:0000259" key="1">
    <source>
        <dbReference type="Pfam" id="PF12697"/>
    </source>
</evidence>
<reference evidence="2 3" key="1">
    <citation type="submission" date="2020-04" db="EMBL/GenBank/DDBJ databases">
        <authorList>
            <person name="Yoon J."/>
        </authorList>
    </citation>
    <scope>NUCLEOTIDE SEQUENCE [LARGE SCALE GENOMIC DNA]</scope>
    <source>
        <strain evidence="2 3">KMU-166</strain>
    </source>
</reference>
<dbReference type="InterPro" id="IPR050266">
    <property type="entry name" value="AB_hydrolase_sf"/>
</dbReference>
<dbReference type="InterPro" id="IPR000073">
    <property type="entry name" value="AB_hydrolase_1"/>
</dbReference>
<dbReference type="SUPFAM" id="SSF53474">
    <property type="entry name" value="alpha/beta-Hydrolases"/>
    <property type="match status" value="1"/>
</dbReference>
<accession>A0ABX1GAZ8</accession>
<dbReference type="RefSeq" id="WP_168448854.1">
    <property type="nucleotide sequence ID" value="NZ_JAAWWK010000001.1"/>
</dbReference>
<organism evidence="2 3">
    <name type="scientific">Spongiibacter thalassae</name>
    <dbReference type="NCBI Taxonomy" id="2721624"/>
    <lineage>
        <taxon>Bacteria</taxon>
        <taxon>Pseudomonadati</taxon>
        <taxon>Pseudomonadota</taxon>
        <taxon>Gammaproteobacteria</taxon>
        <taxon>Cellvibrionales</taxon>
        <taxon>Spongiibacteraceae</taxon>
        <taxon>Spongiibacter</taxon>
    </lineage>
</organism>
<dbReference type="GO" id="GO:0016787">
    <property type="term" value="F:hydrolase activity"/>
    <property type="evidence" value="ECO:0007669"/>
    <property type="project" value="UniProtKB-KW"/>
</dbReference>
<evidence type="ECO:0000313" key="3">
    <source>
        <dbReference type="Proteomes" id="UP000765845"/>
    </source>
</evidence>
<dbReference type="Proteomes" id="UP000765845">
    <property type="component" value="Unassembled WGS sequence"/>
</dbReference>
<keyword evidence="3" id="KW-1185">Reference proteome</keyword>
<sequence length="277" mass="29825">MIETGSEAPGAPSAGTSREAAIPVLLLHGATSLHDIWSPLLPLFSATQPVIAMPLPGHLEGEPVALDRPVTIERLADDIIAIMARQGVYCAHVVGNSLGGWLALELARKGFAASVTAFSPAGSWPDERAFLRIARAMVFACRVFPLLRPLMTPLMRLTAVRKLLFSSQMKYGERVSVAEAQRMLLGVCHCPVIPPLIASFGNGGGLKPMPPLDIPVHIVWSGEDRVLPREVFMPPMQQALPWAAYSILEDAGHVPMYDQPDAMVAIIERSIAMATAD</sequence>
<dbReference type="InterPro" id="IPR029058">
    <property type="entry name" value="AB_hydrolase_fold"/>
</dbReference>
<comment type="caution">
    <text evidence="2">The sequence shown here is derived from an EMBL/GenBank/DDBJ whole genome shotgun (WGS) entry which is preliminary data.</text>
</comment>
<gene>
    <name evidence="2" type="ORF">HCU74_02740</name>
</gene>
<dbReference type="PANTHER" id="PTHR43798">
    <property type="entry name" value="MONOACYLGLYCEROL LIPASE"/>
    <property type="match status" value="1"/>
</dbReference>
<dbReference type="Gene3D" id="3.40.50.1820">
    <property type="entry name" value="alpha/beta hydrolase"/>
    <property type="match status" value="1"/>
</dbReference>
<keyword evidence="2" id="KW-0378">Hydrolase</keyword>
<name>A0ABX1GAZ8_9GAMM</name>
<protein>
    <submittedName>
        <fullName evidence="2">Alpha/beta fold hydrolase</fullName>
    </submittedName>
</protein>
<evidence type="ECO:0000313" key="2">
    <source>
        <dbReference type="EMBL" id="NKI16330.1"/>
    </source>
</evidence>
<proteinExistence type="predicted"/>
<dbReference type="Pfam" id="PF12697">
    <property type="entry name" value="Abhydrolase_6"/>
    <property type="match status" value="1"/>
</dbReference>
<feature type="domain" description="AB hydrolase-1" evidence="1">
    <location>
        <begin position="24"/>
        <end position="265"/>
    </location>
</feature>
<dbReference type="EMBL" id="JAAWWK010000001">
    <property type="protein sequence ID" value="NKI16330.1"/>
    <property type="molecule type" value="Genomic_DNA"/>
</dbReference>